<evidence type="ECO:0000313" key="3">
    <source>
        <dbReference type="Proteomes" id="UP000595224"/>
    </source>
</evidence>
<dbReference type="PANTHER" id="PTHR43316">
    <property type="entry name" value="HYDROLASE, HALOACID DELAHOGENASE-RELATED"/>
    <property type="match status" value="1"/>
</dbReference>
<dbReference type="SUPFAM" id="SSF56784">
    <property type="entry name" value="HAD-like"/>
    <property type="match status" value="1"/>
</dbReference>
<dbReference type="InterPro" id="IPR051540">
    <property type="entry name" value="S-2-haloacid_dehalogenase"/>
</dbReference>
<dbReference type="InterPro" id="IPR036412">
    <property type="entry name" value="HAD-like_sf"/>
</dbReference>
<dbReference type="RefSeq" id="WP_177527590.1">
    <property type="nucleotide sequence ID" value="NZ_CBCSHE010000001.1"/>
</dbReference>
<dbReference type="SFLD" id="SFLDS00003">
    <property type="entry name" value="Haloacid_Dehalogenase"/>
    <property type="match status" value="1"/>
</dbReference>
<dbReference type="EMBL" id="CP064936">
    <property type="protein sequence ID" value="QQA00399.1"/>
    <property type="molecule type" value="Genomic_DNA"/>
</dbReference>
<dbReference type="AlphaFoldDB" id="A0A7T3V4N6"/>
<dbReference type="InterPro" id="IPR023214">
    <property type="entry name" value="HAD_sf"/>
</dbReference>
<dbReference type="InterPro" id="IPR006439">
    <property type="entry name" value="HAD-SF_hydro_IA"/>
</dbReference>
<dbReference type="PRINTS" id="PR00413">
    <property type="entry name" value="HADHALOGNASE"/>
</dbReference>
<dbReference type="Proteomes" id="UP000595224">
    <property type="component" value="Chromosome"/>
</dbReference>
<evidence type="ECO:0000313" key="2">
    <source>
        <dbReference type="EMBL" id="QQA00399.1"/>
    </source>
</evidence>
<reference evidence="2 3" key="1">
    <citation type="submission" date="2020-11" db="EMBL/GenBank/DDBJ databases">
        <title>Treponema Peruensis nv. sp., first commensal Treponema isolated from human feces.</title>
        <authorList>
            <person name="Belkhou C."/>
            <person name="Raes J."/>
        </authorList>
    </citation>
    <scope>NUCLEOTIDE SEQUENCE [LARGE SCALE GENOMIC DNA]</scope>
    <source>
        <strain evidence="2 3">RCC2812</strain>
    </source>
</reference>
<keyword evidence="1 2" id="KW-0378">Hydrolase</keyword>
<dbReference type="GO" id="GO:0016787">
    <property type="term" value="F:hydrolase activity"/>
    <property type="evidence" value="ECO:0007669"/>
    <property type="project" value="UniProtKB-KW"/>
</dbReference>
<dbReference type="SFLD" id="SFLDG01129">
    <property type="entry name" value="C1.5:_HAD__Beta-PGM__Phosphata"/>
    <property type="match status" value="1"/>
</dbReference>
<name>A0A7T3V4N6_9SPIR</name>
<dbReference type="PANTHER" id="PTHR43316:SF3">
    <property type="entry name" value="HALOACID DEHALOGENASE, TYPE II (AFU_ORTHOLOGUE AFUA_2G07750)-RELATED"/>
    <property type="match status" value="1"/>
</dbReference>
<protein>
    <submittedName>
        <fullName evidence="2">HAD family hydrolase</fullName>
    </submittedName>
</protein>
<dbReference type="Gene3D" id="3.40.50.1000">
    <property type="entry name" value="HAD superfamily/HAD-like"/>
    <property type="match status" value="1"/>
</dbReference>
<evidence type="ECO:0000256" key="1">
    <source>
        <dbReference type="ARBA" id="ARBA00022801"/>
    </source>
</evidence>
<gene>
    <name evidence="2" type="ORF">IWA51_08970</name>
</gene>
<accession>A0A7T3V4N6</accession>
<keyword evidence="3" id="KW-1185">Reference proteome</keyword>
<organism evidence="2 3">
    <name type="scientific">Treponema peruense</name>
    <dbReference type="NCBI Taxonomy" id="2787628"/>
    <lineage>
        <taxon>Bacteria</taxon>
        <taxon>Pseudomonadati</taxon>
        <taxon>Spirochaetota</taxon>
        <taxon>Spirochaetia</taxon>
        <taxon>Spirochaetales</taxon>
        <taxon>Treponemataceae</taxon>
        <taxon>Treponema</taxon>
    </lineage>
</organism>
<sequence>MFEGIKAVAFDIDGTLYPSWALYVRMPGYFLRHISFYLKYNRVRKQLHKTAPLADFYEYQARLFGFVSSKPADESKQIIRQICYDGLKPFFTKIKPFAHVYDCVLAMKNAGLKIGILSDFPPEQKGDIWGIRSLCDVCIGSEESGALKPSIYPFGILSKKLGVAPSEILYVGNSHKYDVLGANKAGMKSACIQTGFRKLFGIKIPDADISFKNYRQLQDIVLK</sequence>
<dbReference type="KEGG" id="tper:IWA51_08970"/>
<proteinExistence type="predicted"/>
<dbReference type="Pfam" id="PF00702">
    <property type="entry name" value="Hydrolase"/>
    <property type="match status" value="1"/>
</dbReference>
<dbReference type="Gene3D" id="1.10.150.520">
    <property type="match status" value="1"/>
</dbReference>